<proteinExistence type="predicted"/>
<organism evidence="1 2">
    <name type="scientific">Metabacillus endolithicus</name>
    <dbReference type="NCBI Taxonomy" id="1535204"/>
    <lineage>
        <taxon>Bacteria</taxon>
        <taxon>Bacillati</taxon>
        <taxon>Bacillota</taxon>
        <taxon>Bacilli</taxon>
        <taxon>Bacillales</taxon>
        <taxon>Bacillaceae</taxon>
        <taxon>Metabacillus</taxon>
    </lineage>
</organism>
<protein>
    <submittedName>
        <fullName evidence="1">Uncharacterized protein</fullName>
    </submittedName>
</protein>
<accession>A0ABW5BUW7</accession>
<dbReference type="RefSeq" id="WP_247345038.1">
    <property type="nucleotide sequence ID" value="NZ_CP095550.1"/>
</dbReference>
<reference evidence="2" key="1">
    <citation type="journal article" date="2019" name="Int. J. Syst. Evol. Microbiol.">
        <title>The Global Catalogue of Microorganisms (GCM) 10K type strain sequencing project: providing services to taxonomists for standard genome sequencing and annotation.</title>
        <authorList>
            <consortium name="The Broad Institute Genomics Platform"/>
            <consortium name="The Broad Institute Genome Sequencing Center for Infectious Disease"/>
            <person name="Wu L."/>
            <person name="Ma J."/>
        </authorList>
    </citation>
    <scope>NUCLEOTIDE SEQUENCE [LARGE SCALE GENOMIC DNA]</scope>
    <source>
        <strain evidence="2">CGMCC 1.15474</strain>
    </source>
</reference>
<sequence length="111" mass="13136">MEEGEKLSEHFTYDPRLKIMIPTLDKPWTTYSMQTQNLIVTEWEKIRGHIPDKIIEVEKEITRKQELLNHEEDFDTSCELNGEIAELASIINDLWIWFRATQHVSPVKTHS</sequence>
<dbReference type="Proteomes" id="UP001597318">
    <property type="component" value="Unassembled WGS sequence"/>
</dbReference>
<evidence type="ECO:0000313" key="1">
    <source>
        <dbReference type="EMBL" id="MFD2213663.1"/>
    </source>
</evidence>
<evidence type="ECO:0000313" key="2">
    <source>
        <dbReference type="Proteomes" id="UP001597318"/>
    </source>
</evidence>
<comment type="caution">
    <text evidence="1">The sequence shown here is derived from an EMBL/GenBank/DDBJ whole genome shotgun (WGS) entry which is preliminary data.</text>
</comment>
<gene>
    <name evidence="1" type="ORF">ACFSKK_08240</name>
</gene>
<keyword evidence="2" id="KW-1185">Reference proteome</keyword>
<dbReference type="EMBL" id="JBHUIK010000002">
    <property type="protein sequence ID" value="MFD2213663.1"/>
    <property type="molecule type" value="Genomic_DNA"/>
</dbReference>
<name>A0ABW5BUW7_9BACI</name>